<accession>A0A2T1LQK5</accession>
<name>A0A2T1LQK5_9CHRO</name>
<evidence type="ECO:0000313" key="1">
    <source>
        <dbReference type="EMBL" id="PSF28538.1"/>
    </source>
</evidence>
<reference evidence="1 2" key="1">
    <citation type="submission" date="2018-03" db="EMBL/GenBank/DDBJ databases">
        <title>The ancient ancestry and fast evolution of plastids.</title>
        <authorList>
            <person name="Moore K.R."/>
            <person name="Magnabosco C."/>
            <person name="Momper L."/>
            <person name="Gold D.A."/>
            <person name="Bosak T."/>
            <person name="Fournier G.P."/>
        </authorList>
    </citation>
    <scope>NUCLEOTIDE SEQUENCE [LARGE SCALE GENOMIC DNA]</scope>
    <source>
        <strain evidence="1 2">CCALA 016</strain>
    </source>
</reference>
<sequence length="81" mass="9369">MKKNLFLTRAFWGVVFTLFLAVEPKLEELERKRFTLSDWLNIAGAIASSALVMMDFHAENSKMYTPRWLPGRNSDSENESN</sequence>
<protein>
    <recommendedName>
        <fullName evidence="3">Holin</fullName>
    </recommendedName>
</protein>
<comment type="caution">
    <text evidence="1">The sequence shown here is derived from an EMBL/GenBank/DDBJ whole genome shotgun (WGS) entry which is preliminary data.</text>
</comment>
<dbReference type="EMBL" id="PXOH01000073">
    <property type="protein sequence ID" value="PSF28538.1"/>
    <property type="molecule type" value="Genomic_DNA"/>
</dbReference>
<dbReference type="AlphaFoldDB" id="A0A2T1LQK5"/>
<dbReference type="Proteomes" id="UP000239001">
    <property type="component" value="Unassembled WGS sequence"/>
</dbReference>
<keyword evidence="2" id="KW-1185">Reference proteome</keyword>
<proteinExistence type="predicted"/>
<dbReference type="OrthoDB" id="515399at2"/>
<organism evidence="1 2">
    <name type="scientific">Aphanothece hegewaldii CCALA 016</name>
    <dbReference type="NCBI Taxonomy" id="2107694"/>
    <lineage>
        <taxon>Bacteria</taxon>
        <taxon>Bacillati</taxon>
        <taxon>Cyanobacteriota</taxon>
        <taxon>Cyanophyceae</taxon>
        <taxon>Oscillatoriophycideae</taxon>
        <taxon>Chroococcales</taxon>
        <taxon>Aphanothecaceae</taxon>
        <taxon>Aphanothece</taxon>
    </lineage>
</organism>
<gene>
    <name evidence="1" type="ORF">C7H19_24645</name>
</gene>
<evidence type="ECO:0008006" key="3">
    <source>
        <dbReference type="Google" id="ProtNLM"/>
    </source>
</evidence>
<dbReference type="RefSeq" id="WP_106459549.1">
    <property type="nucleotide sequence ID" value="NZ_PXOH01000073.1"/>
</dbReference>
<reference evidence="1 2" key="2">
    <citation type="submission" date="2018-03" db="EMBL/GenBank/DDBJ databases">
        <authorList>
            <person name="Keele B.F."/>
        </authorList>
    </citation>
    <scope>NUCLEOTIDE SEQUENCE [LARGE SCALE GENOMIC DNA]</scope>
    <source>
        <strain evidence="1 2">CCALA 016</strain>
    </source>
</reference>
<evidence type="ECO:0000313" key="2">
    <source>
        <dbReference type="Proteomes" id="UP000239001"/>
    </source>
</evidence>